<evidence type="ECO:0000313" key="2">
    <source>
        <dbReference type="EMBL" id="TWT48112.1"/>
    </source>
</evidence>
<evidence type="ECO:0000313" key="3">
    <source>
        <dbReference type="Proteomes" id="UP000316598"/>
    </source>
</evidence>
<evidence type="ECO:0000259" key="1">
    <source>
        <dbReference type="Pfam" id="PF07728"/>
    </source>
</evidence>
<feature type="domain" description="ATPase dynein-related AAA" evidence="1">
    <location>
        <begin position="1"/>
        <end position="128"/>
    </location>
</feature>
<accession>A0A5C5WEF2</accession>
<dbReference type="Pfam" id="PF07728">
    <property type="entry name" value="AAA_5"/>
    <property type="match status" value="1"/>
</dbReference>
<dbReference type="InterPro" id="IPR011704">
    <property type="entry name" value="ATPase_dyneun-rel_AAA"/>
</dbReference>
<dbReference type="SUPFAM" id="SSF52540">
    <property type="entry name" value="P-loop containing nucleoside triphosphate hydrolases"/>
    <property type="match status" value="1"/>
</dbReference>
<comment type="caution">
    <text evidence="2">The sequence shown here is derived from an EMBL/GenBank/DDBJ whole genome shotgun (WGS) entry which is preliminary data.</text>
</comment>
<proteinExistence type="predicted"/>
<dbReference type="AlphaFoldDB" id="A0A5C5WEF2"/>
<organism evidence="2 3">
    <name type="scientific">Rubripirellula amarantea</name>
    <dbReference type="NCBI Taxonomy" id="2527999"/>
    <lineage>
        <taxon>Bacteria</taxon>
        <taxon>Pseudomonadati</taxon>
        <taxon>Planctomycetota</taxon>
        <taxon>Planctomycetia</taxon>
        <taxon>Pirellulales</taxon>
        <taxon>Pirellulaceae</taxon>
        <taxon>Rubripirellula</taxon>
    </lineage>
</organism>
<sequence length="342" mass="37941">MLVGRHGIGKSQIITSHFENDGMQVVSFFLGQMSDPGDLIGLLHKDAATGRSDFLPPYWWPEPDQPIVLFLDELNRARPEILQAVMELALNKRLAGKRLPAGSRIVSAVNEGDEYQLTDLDPALVSRFNLYEFAPTLDDWLLWAAKAGIDTRVAAFIENQPQYLDGIGLAENAPDQDAMMSGLVKTPDRRGWERVSNLIADSDNLSSLHIKLIAGIVGSSAANAFRKSLAPPLPVTPEEVLLNFAKKRKVIEKMLLPELVLLNTQILRWISNGSCPEPHAEKARAGLLSHLKLIRKRKLDEAVAHFVSQVDKPKFEPAMAFVSESIELTSLMTDYMDGIRVD</sequence>
<dbReference type="InterPro" id="IPR027417">
    <property type="entry name" value="P-loop_NTPase"/>
</dbReference>
<dbReference type="Proteomes" id="UP000316598">
    <property type="component" value="Unassembled WGS sequence"/>
</dbReference>
<keyword evidence="3" id="KW-1185">Reference proteome</keyword>
<dbReference type="Gene3D" id="3.40.50.300">
    <property type="entry name" value="P-loop containing nucleotide triphosphate hydrolases"/>
    <property type="match status" value="1"/>
</dbReference>
<dbReference type="GO" id="GO:0016887">
    <property type="term" value="F:ATP hydrolysis activity"/>
    <property type="evidence" value="ECO:0007669"/>
    <property type="project" value="InterPro"/>
</dbReference>
<name>A0A5C5WEF2_9BACT</name>
<gene>
    <name evidence="2" type="primary">bssE</name>
    <name evidence="2" type="ORF">Pla22_51130</name>
</gene>
<protein>
    <submittedName>
        <fullName evidence="2">Putative chaperone BssE</fullName>
    </submittedName>
</protein>
<reference evidence="2 3" key="1">
    <citation type="submission" date="2019-02" db="EMBL/GenBank/DDBJ databases">
        <title>Deep-cultivation of Planctomycetes and their phenomic and genomic characterization uncovers novel biology.</title>
        <authorList>
            <person name="Wiegand S."/>
            <person name="Jogler M."/>
            <person name="Boedeker C."/>
            <person name="Pinto D."/>
            <person name="Vollmers J."/>
            <person name="Rivas-Marin E."/>
            <person name="Kohn T."/>
            <person name="Peeters S.H."/>
            <person name="Heuer A."/>
            <person name="Rast P."/>
            <person name="Oberbeckmann S."/>
            <person name="Bunk B."/>
            <person name="Jeske O."/>
            <person name="Meyerdierks A."/>
            <person name="Storesund J.E."/>
            <person name="Kallscheuer N."/>
            <person name="Luecker S."/>
            <person name="Lage O.M."/>
            <person name="Pohl T."/>
            <person name="Merkel B.J."/>
            <person name="Hornburger P."/>
            <person name="Mueller R.-W."/>
            <person name="Bruemmer F."/>
            <person name="Labrenz M."/>
            <person name="Spormann A.M."/>
            <person name="Op Den Camp H."/>
            <person name="Overmann J."/>
            <person name="Amann R."/>
            <person name="Jetten M.S.M."/>
            <person name="Mascher T."/>
            <person name="Medema M.H."/>
            <person name="Devos D.P."/>
            <person name="Kaster A.-K."/>
            <person name="Ovreas L."/>
            <person name="Rohde M."/>
            <person name="Galperin M.Y."/>
            <person name="Jogler C."/>
        </authorList>
    </citation>
    <scope>NUCLEOTIDE SEQUENCE [LARGE SCALE GENOMIC DNA]</scope>
    <source>
        <strain evidence="2 3">Pla22</strain>
    </source>
</reference>
<dbReference type="EMBL" id="SJPI01000004">
    <property type="protein sequence ID" value="TWT48112.1"/>
    <property type="molecule type" value="Genomic_DNA"/>
</dbReference>
<dbReference type="GO" id="GO:0005524">
    <property type="term" value="F:ATP binding"/>
    <property type="evidence" value="ECO:0007669"/>
    <property type="project" value="InterPro"/>
</dbReference>